<dbReference type="PATRIC" id="fig|1158607.3.peg.1654"/>
<keyword evidence="2" id="KW-1185">Reference proteome</keyword>
<dbReference type="HOGENOM" id="CLU_160576_0_0_9"/>
<gene>
    <name evidence="1" type="ORF">UAU_01685</name>
</gene>
<evidence type="ECO:0000313" key="2">
    <source>
        <dbReference type="Proteomes" id="UP000013782"/>
    </source>
</evidence>
<dbReference type="Proteomes" id="UP000013782">
    <property type="component" value="Unassembled WGS sequence"/>
</dbReference>
<proteinExistence type="predicted"/>
<dbReference type="AlphaFoldDB" id="R2QHT7"/>
<sequence>MTEQPFTPYQLFNLKLETLETRILDHYQENQDSTMTVKLILALRVRYQLGAKEFALVLKDLVRHLFLRTKATRTMKHFFFYFKDYFEASELNKLKLKLFPVRNFIEKAKTLLGSQIAKFRPTEEAIP</sequence>
<reference evidence="1 2" key="1">
    <citation type="submission" date="2013-02" db="EMBL/GenBank/DDBJ databases">
        <title>The Genome Sequence of Enterococcus pallens BAA-351.</title>
        <authorList>
            <consortium name="The Broad Institute Genome Sequencing Platform"/>
            <consortium name="The Broad Institute Genome Sequencing Center for Infectious Disease"/>
            <person name="Earl A.M."/>
            <person name="Gilmore M.S."/>
            <person name="Lebreton F."/>
            <person name="Walker B."/>
            <person name="Young S.K."/>
            <person name="Zeng Q."/>
            <person name="Gargeya S."/>
            <person name="Fitzgerald M."/>
            <person name="Haas B."/>
            <person name="Abouelleil A."/>
            <person name="Alvarado L."/>
            <person name="Arachchi H.M."/>
            <person name="Berlin A.M."/>
            <person name="Chapman S.B."/>
            <person name="Dewar J."/>
            <person name="Goldberg J."/>
            <person name="Griggs A."/>
            <person name="Gujja S."/>
            <person name="Hansen M."/>
            <person name="Howarth C."/>
            <person name="Imamovic A."/>
            <person name="Larimer J."/>
            <person name="McCowan C."/>
            <person name="Murphy C."/>
            <person name="Neiman D."/>
            <person name="Pearson M."/>
            <person name="Priest M."/>
            <person name="Roberts A."/>
            <person name="Saif S."/>
            <person name="Shea T."/>
            <person name="Sisk P."/>
            <person name="Sykes S."/>
            <person name="Wortman J."/>
            <person name="Nusbaum C."/>
            <person name="Birren B."/>
        </authorList>
    </citation>
    <scope>NUCLEOTIDE SEQUENCE [LARGE SCALE GENOMIC DNA]</scope>
    <source>
        <strain evidence="1 2">ATCC BAA-351</strain>
    </source>
</reference>
<dbReference type="EMBL" id="AJAQ01000014">
    <property type="protein sequence ID" value="EOH94763.1"/>
    <property type="molecule type" value="Genomic_DNA"/>
</dbReference>
<dbReference type="OrthoDB" id="2194814at2"/>
<dbReference type="RefSeq" id="WP_010756691.1">
    <property type="nucleotide sequence ID" value="NZ_ASWD01000006.1"/>
</dbReference>
<protein>
    <submittedName>
        <fullName evidence="1">Uncharacterized protein</fullName>
    </submittedName>
</protein>
<evidence type="ECO:0000313" key="1">
    <source>
        <dbReference type="EMBL" id="EOH94763.1"/>
    </source>
</evidence>
<comment type="caution">
    <text evidence="1">The sequence shown here is derived from an EMBL/GenBank/DDBJ whole genome shotgun (WGS) entry which is preliminary data.</text>
</comment>
<dbReference type="eggNOG" id="ENOG5032FES">
    <property type="taxonomic scope" value="Bacteria"/>
</dbReference>
<name>R2QHT7_9ENTE</name>
<organism evidence="1 2">
    <name type="scientific">Enterococcus pallens ATCC BAA-351</name>
    <dbReference type="NCBI Taxonomy" id="1158607"/>
    <lineage>
        <taxon>Bacteria</taxon>
        <taxon>Bacillati</taxon>
        <taxon>Bacillota</taxon>
        <taxon>Bacilli</taxon>
        <taxon>Lactobacillales</taxon>
        <taxon>Enterococcaceae</taxon>
        <taxon>Enterococcus</taxon>
    </lineage>
</organism>
<accession>R2QHT7</accession>